<feature type="domain" description="Heparan-alpha-glucosaminide N-acetyltransferase catalytic" evidence="2">
    <location>
        <begin position="10"/>
        <end position="208"/>
    </location>
</feature>
<keyword evidence="4" id="KW-1185">Reference proteome</keyword>
<feature type="transmembrane region" description="Helical" evidence="1">
    <location>
        <begin position="347"/>
        <end position="368"/>
    </location>
</feature>
<gene>
    <name evidence="3" type="ORF">GCM10009765_09700</name>
</gene>
<dbReference type="Proteomes" id="UP001500618">
    <property type="component" value="Unassembled WGS sequence"/>
</dbReference>
<sequence>MTASVRTKSRLLGVDAARGIALLGMMAVHSLYESNADGSPTASFAIFGGRAAATFAVLAGVGIAFMTGRRRVQFRSGLPVITGLAVRALAIGAIGLFMGYADAKLAAVILPYYAVLFLLAIPLVFLPGWLIAAIGVAVAAGVPILTHLWLPHLPVPTLDNPEFIDIIQNPIGVLGELTITGEYPALSWLAYACAGIAIGRLTLSRLRVAISLLGTGIVLAGGAAYASWLLLNHYGGLAQIWIAQPSSILTAPETSELLTLGGDGTVPTSTWWWLAVDAPHTGTTPDMVGTTGSAIALLGLMLLLGHISWRYLRPVITTLQAPLAAAGGMTLTLYCAHIWFLNSDYDIYSAEVGYTLQVIAVLLIGLAWKATAGKGPLETLVAGVSGRSRSWVATKTRHKPKPLPVAPVSPAIPRPAEPVDNADPIAVSPARPAPQIVRRVPAQVAATDDPTMEFSLPYSVSPAETTMELPALRFTTAITTAEETTMEFPAITSDWLLDIFTQEDENAK</sequence>
<feature type="transmembrane region" description="Helical" evidence="1">
    <location>
        <begin position="287"/>
        <end position="309"/>
    </location>
</feature>
<dbReference type="Pfam" id="PF07786">
    <property type="entry name" value="HGSNAT_cat"/>
    <property type="match status" value="1"/>
</dbReference>
<reference evidence="4" key="1">
    <citation type="journal article" date="2019" name="Int. J. Syst. Evol. Microbiol.">
        <title>The Global Catalogue of Microorganisms (GCM) 10K type strain sequencing project: providing services to taxonomists for standard genome sequencing and annotation.</title>
        <authorList>
            <consortium name="The Broad Institute Genomics Platform"/>
            <consortium name="The Broad Institute Genome Sequencing Center for Infectious Disease"/>
            <person name="Wu L."/>
            <person name="Ma J."/>
        </authorList>
    </citation>
    <scope>NUCLEOTIDE SEQUENCE [LARGE SCALE GENOMIC DNA]</scope>
    <source>
        <strain evidence="4">JCM 14718</strain>
    </source>
</reference>
<evidence type="ECO:0000313" key="3">
    <source>
        <dbReference type="EMBL" id="GAA1662295.1"/>
    </source>
</evidence>
<feature type="transmembrane region" description="Helical" evidence="1">
    <location>
        <begin position="78"/>
        <end position="99"/>
    </location>
</feature>
<dbReference type="InterPro" id="IPR012429">
    <property type="entry name" value="HGSNAT_cat"/>
</dbReference>
<keyword evidence="1" id="KW-0472">Membrane</keyword>
<evidence type="ECO:0000313" key="4">
    <source>
        <dbReference type="Proteomes" id="UP001500618"/>
    </source>
</evidence>
<keyword evidence="1" id="KW-0812">Transmembrane</keyword>
<organism evidence="3 4">
    <name type="scientific">Fodinicola feengrottensis</name>
    <dbReference type="NCBI Taxonomy" id="435914"/>
    <lineage>
        <taxon>Bacteria</taxon>
        <taxon>Bacillati</taxon>
        <taxon>Actinomycetota</taxon>
        <taxon>Actinomycetes</taxon>
        <taxon>Mycobacteriales</taxon>
        <taxon>Fodinicola</taxon>
    </lineage>
</organism>
<feature type="transmembrane region" description="Helical" evidence="1">
    <location>
        <begin position="321"/>
        <end position="341"/>
    </location>
</feature>
<evidence type="ECO:0000256" key="1">
    <source>
        <dbReference type="SAM" id="Phobius"/>
    </source>
</evidence>
<feature type="transmembrane region" description="Helical" evidence="1">
    <location>
        <begin position="130"/>
        <end position="150"/>
    </location>
</feature>
<feature type="transmembrane region" description="Helical" evidence="1">
    <location>
        <begin position="185"/>
        <end position="203"/>
    </location>
</feature>
<dbReference type="EMBL" id="BAAANY010000003">
    <property type="protein sequence ID" value="GAA1662295.1"/>
    <property type="molecule type" value="Genomic_DNA"/>
</dbReference>
<name>A0ABP4RV10_9ACTN</name>
<feature type="transmembrane region" description="Helical" evidence="1">
    <location>
        <begin position="12"/>
        <end position="32"/>
    </location>
</feature>
<accession>A0ABP4RV10</accession>
<evidence type="ECO:0000259" key="2">
    <source>
        <dbReference type="Pfam" id="PF07786"/>
    </source>
</evidence>
<proteinExistence type="predicted"/>
<keyword evidence="1" id="KW-1133">Transmembrane helix</keyword>
<dbReference type="RefSeq" id="WP_344307511.1">
    <property type="nucleotide sequence ID" value="NZ_BAAANY010000003.1"/>
</dbReference>
<feature type="transmembrane region" description="Helical" evidence="1">
    <location>
        <begin position="210"/>
        <end position="231"/>
    </location>
</feature>
<comment type="caution">
    <text evidence="3">The sequence shown here is derived from an EMBL/GenBank/DDBJ whole genome shotgun (WGS) entry which is preliminary data.</text>
</comment>
<feature type="transmembrane region" description="Helical" evidence="1">
    <location>
        <begin position="44"/>
        <end position="66"/>
    </location>
</feature>
<protein>
    <recommendedName>
        <fullName evidence="2">Heparan-alpha-glucosaminide N-acetyltransferase catalytic domain-containing protein</fullName>
    </recommendedName>
</protein>
<feature type="transmembrane region" description="Helical" evidence="1">
    <location>
        <begin position="105"/>
        <end position="125"/>
    </location>
</feature>